<sequence length="314" mass="33443">MLGLPEESKSNNPSETLRKYAKDPSSLPNDVMFSRKRTHSTSTNEEIPKISPKDAHEKKGRYILLPTIPAMKIFVKDDDKVVLDGATGCNILASTSTDNSMQPNQLNPIIVSPATSFMSPALSAGAPAITLPTIYTYQSNQPQAALLAPPLIKPVPLVSHTQASVIPSMPSADPSALFRSFQQQPLLPVADSNPFQSLLASSLASSSLPQTPLTSAADVVQLLAQQQHLAALLRVSAAPPLTHPQPHSHPQSIAAPDFRSVTLPSAVPSLPPHSQLPIPVSSPSFLLPPSTTADLLQSLLNHSRQQQPIISHGI</sequence>
<dbReference type="AlphaFoldDB" id="A0A2A2J2F7"/>
<evidence type="ECO:0000256" key="1">
    <source>
        <dbReference type="SAM" id="MobiDB-lite"/>
    </source>
</evidence>
<evidence type="ECO:0000313" key="3">
    <source>
        <dbReference type="Proteomes" id="UP000218231"/>
    </source>
</evidence>
<gene>
    <name evidence="2" type="ORF">WR25_14362</name>
</gene>
<dbReference type="Proteomes" id="UP000218231">
    <property type="component" value="Unassembled WGS sequence"/>
</dbReference>
<organism evidence="2 3">
    <name type="scientific">Diploscapter pachys</name>
    <dbReference type="NCBI Taxonomy" id="2018661"/>
    <lineage>
        <taxon>Eukaryota</taxon>
        <taxon>Metazoa</taxon>
        <taxon>Ecdysozoa</taxon>
        <taxon>Nematoda</taxon>
        <taxon>Chromadorea</taxon>
        <taxon>Rhabditida</taxon>
        <taxon>Rhabditina</taxon>
        <taxon>Rhabditomorpha</taxon>
        <taxon>Rhabditoidea</taxon>
        <taxon>Rhabditidae</taxon>
        <taxon>Diploscapter</taxon>
    </lineage>
</organism>
<name>A0A2A2J2F7_9BILA</name>
<evidence type="ECO:0000313" key="2">
    <source>
        <dbReference type="EMBL" id="PAV55998.1"/>
    </source>
</evidence>
<comment type="caution">
    <text evidence="2">The sequence shown here is derived from an EMBL/GenBank/DDBJ whole genome shotgun (WGS) entry which is preliminary data.</text>
</comment>
<feature type="region of interest" description="Disordered" evidence="1">
    <location>
        <begin position="1"/>
        <end position="49"/>
    </location>
</feature>
<reference evidence="2 3" key="1">
    <citation type="journal article" date="2017" name="Curr. Biol.">
        <title>Genome architecture and evolution of a unichromosomal asexual nematode.</title>
        <authorList>
            <person name="Fradin H."/>
            <person name="Zegar C."/>
            <person name="Gutwein M."/>
            <person name="Lucas J."/>
            <person name="Kovtun M."/>
            <person name="Corcoran D."/>
            <person name="Baugh L.R."/>
            <person name="Kiontke K."/>
            <person name="Gunsalus K."/>
            <person name="Fitch D.H."/>
            <person name="Piano F."/>
        </authorList>
    </citation>
    <scope>NUCLEOTIDE SEQUENCE [LARGE SCALE GENOMIC DNA]</scope>
    <source>
        <strain evidence="2">PF1309</strain>
    </source>
</reference>
<dbReference type="OrthoDB" id="5856755at2759"/>
<dbReference type="EMBL" id="LIAE01010731">
    <property type="protein sequence ID" value="PAV55998.1"/>
    <property type="molecule type" value="Genomic_DNA"/>
</dbReference>
<keyword evidence="3" id="KW-1185">Reference proteome</keyword>
<protein>
    <submittedName>
        <fullName evidence="2">Uncharacterized protein</fullName>
    </submittedName>
</protein>
<accession>A0A2A2J2F7</accession>
<proteinExistence type="predicted"/>